<dbReference type="OrthoDB" id="6779611at2759"/>
<dbReference type="Proteomes" id="UP001153636">
    <property type="component" value="Chromosome 11"/>
</dbReference>
<dbReference type="EMBL" id="OV651823">
    <property type="protein sequence ID" value="CAH1101200.1"/>
    <property type="molecule type" value="Genomic_DNA"/>
</dbReference>
<proteinExistence type="predicted"/>
<evidence type="ECO:0000313" key="1">
    <source>
        <dbReference type="EMBL" id="CAH1101200.1"/>
    </source>
</evidence>
<gene>
    <name evidence="1" type="ORF">PSYICH_LOCUS2570</name>
</gene>
<keyword evidence="2" id="KW-1185">Reference proteome</keyword>
<reference evidence="1" key="1">
    <citation type="submission" date="2022-01" db="EMBL/GenBank/DDBJ databases">
        <authorList>
            <person name="King R."/>
        </authorList>
    </citation>
    <scope>NUCLEOTIDE SEQUENCE</scope>
</reference>
<evidence type="ECO:0000313" key="2">
    <source>
        <dbReference type="Proteomes" id="UP001153636"/>
    </source>
</evidence>
<protein>
    <submittedName>
        <fullName evidence="1">Uncharacterized protein</fullName>
    </submittedName>
</protein>
<name>A0A9P0CJV7_9CUCU</name>
<organism evidence="1 2">
    <name type="scientific">Psylliodes chrysocephalus</name>
    <dbReference type="NCBI Taxonomy" id="3402493"/>
    <lineage>
        <taxon>Eukaryota</taxon>
        <taxon>Metazoa</taxon>
        <taxon>Ecdysozoa</taxon>
        <taxon>Arthropoda</taxon>
        <taxon>Hexapoda</taxon>
        <taxon>Insecta</taxon>
        <taxon>Pterygota</taxon>
        <taxon>Neoptera</taxon>
        <taxon>Endopterygota</taxon>
        <taxon>Coleoptera</taxon>
        <taxon>Polyphaga</taxon>
        <taxon>Cucujiformia</taxon>
        <taxon>Chrysomeloidea</taxon>
        <taxon>Chrysomelidae</taxon>
        <taxon>Galerucinae</taxon>
        <taxon>Alticini</taxon>
        <taxon>Psylliodes</taxon>
    </lineage>
</organism>
<sequence length="299" mass="34622">MSEFSTQLTNRHYSKTNKMFNEENAPIINKSLCTKSNCDPNGTLKECDESLDIKLGRLSSSSSLSWSDEYESEITKKVFEKLRRIDRVLKQLEEFPSHFDKEEFGQWMQTFPNISIFDAEPAIDNKDILVFGRTSSRKCDKFNQKESSVINNFEFNYNRLLTQRSGNNRKRHFDDFNTRNKNIFTISNKPKNLDIDRSLKIIPVKKQTERKMSTKSLRQLSKEYTESPSQFDSLPFIEIEEVGSENRNPSSNLKTKKYLNHSSTLGKNSNVLILPPIHGYKLRSISATPGQDKSSLNCF</sequence>
<accession>A0A9P0CJV7</accession>
<dbReference type="AlphaFoldDB" id="A0A9P0CJV7"/>